<sequence length="671" mass="75890">MSVVKPKFPFPKSAMTASRTELSQLPLNVIMGQIPIDLAGHLFVMGPVGTVASGGLPNPSGTHFFNSDGMIYRFDLQPQQVTVTSRLARTPCYYADAATYGNPQYRGDGFQDYGLLRFSTSLGLRDEVDIAFLPFRAQGDSHDRLMITYDAGRPYEIDTETLEIKTPVGANDEWKPFLPSSYPFPPVMCTAHPAFDPFTNEVFLVNFGRSLTNMLEGARFLYELEGLPDEIEVVLDAIANLLKTPWLKAITQFSHQLWQQTLAWLGGWIDEIVPDFVYLVQWDGSHQLRRWKLVLPDGKPLRIEQTMHQLCVTQDYVVLMDTPLKIGPEQILNNPIPDSPEAERLLRTVTTRAQLPDTPIYVVRRADLVDTNGAEATVIARPSVIPLETVHFATDYDNPNGQITLHTAHLCATDLAEWVRQYDISKFNAPEPSPLWLAGMLANGQMDVGRVGRYQIDGETGHVREAKVVYDTRRYWGIGFYTYRDRLPSGETPRQIDTIYWQSLGFWADLLTEFVYDLYKNYPYRAVSLPDLLNPEEAFFNRPSCMFRIDTQTLEIADVYEAPLDYCLSSPQFIPRQNGTGASTDGYLVCTAFGQDSKEIWVLRADQLSAGPICKLSHPELDFGFSIHAAWLPAIARRTATYQIPIQPDYQSRLNPKLQDLFAEAVYPHFE</sequence>
<keyword evidence="3" id="KW-0560">Oxidoreductase</keyword>
<dbReference type="InterPro" id="IPR004294">
    <property type="entry name" value="Carotenoid_Oase"/>
</dbReference>
<feature type="binding site" evidence="5">
    <location>
        <position position="192"/>
    </location>
    <ligand>
        <name>Fe cation</name>
        <dbReference type="ChEBI" id="CHEBI:24875"/>
        <note>catalytic</note>
    </ligand>
</feature>
<organism evidence="6">
    <name type="scientific">Oscillatoriales cyanobacterium SpSt-418</name>
    <dbReference type="NCBI Taxonomy" id="2282169"/>
    <lineage>
        <taxon>Bacteria</taxon>
        <taxon>Bacillati</taxon>
        <taxon>Cyanobacteriota</taxon>
        <taxon>Cyanophyceae</taxon>
        <taxon>Oscillatoriophycideae</taxon>
        <taxon>Oscillatoriales</taxon>
    </lineage>
</organism>
<evidence type="ECO:0000256" key="4">
    <source>
        <dbReference type="ARBA" id="ARBA00023004"/>
    </source>
</evidence>
<dbReference type="EMBL" id="DSRU01000140">
    <property type="protein sequence ID" value="HFM98044.1"/>
    <property type="molecule type" value="Genomic_DNA"/>
</dbReference>
<dbReference type="AlphaFoldDB" id="A0A7C3KD62"/>
<name>A0A7C3KD62_9CYAN</name>
<accession>A0A7C3KD62</accession>
<comment type="similarity">
    <text evidence="1">Belongs to the carotenoid oxygenase family.</text>
</comment>
<evidence type="ECO:0000256" key="2">
    <source>
        <dbReference type="ARBA" id="ARBA00022723"/>
    </source>
</evidence>
<dbReference type="GO" id="GO:0016121">
    <property type="term" value="P:carotene catabolic process"/>
    <property type="evidence" value="ECO:0007669"/>
    <property type="project" value="TreeGrafter"/>
</dbReference>
<reference evidence="6" key="1">
    <citation type="journal article" date="2020" name="mSystems">
        <title>Genome- and Community-Level Interaction Insights into Carbon Utilization and Element Cycling Functions of Hydrothermarchaeota in Hydrothermal Sediment.</title>
        <authorList>
            <person name="Zhou Z."/>
            <person name="Liu Y."/>
            <person name="Xu W."/>
            <person name="Pan J."/>
            <person name="Luo Z.H."/>
            <person name="Li M."/>
        </authorList>
    </citation>
    <scope>NUCLEOTIDE SEQUENCE [LARGE SCALE GENOMIC DNA]</scope>
    <source>
        <strain evidence="6">SpSt-418</strain>
    </source>
</reference>
<dbReference type="GO" id="GO:0046872">
    <property type="term" value="F:metal ion binding"/>
    <property type="evidence" value="ECO:0007669"/>
    <property type="project" value="UniProtKB-KW"/>
</dbReference>
<proteinExistence type="inferred from homology"/>
<dbReference type="PANTHER" id="PTHR10543:SF89">
    <property type="entry name" value="CAROTENOID 9,10(9',10')-CLEAVAGE DIOXYGENASE 1"/>
    <property type="match status" value="1"/>
</dbReference>
<comment type="caution">
    <text evidence="6">The sequence shown here is derived from an EMBL/GenBank/DDBJ whole genome shotgun (WGS) entry which is preliminary data.</text>
</comment>
<evidence type="ECO:0000256" key="3">
    <source>
        <dbReference type="ARBA" id="ARBA00023002"/>
    </source>
</evidence>
<evidence type="ECO:0000256" key="1">
    <source>
        <dbReference type="ARBA" id="ARBA00006787"/>
    </source>
</evidence>
<gene>
    <name evidence="6" type="ORF">ENR64_09875</name>
</gene>
<feature type="binding site" evidence="5">
    <location>
        <position position="308"/>
    </location>
    <ligand>
        <name>Fe cation</name>
        <dbReference type="ChEBI" id="CHEBI:24875"/>
        <note>catalytic</note>
    </ligand>
</feature>
<protein>
    <submittedName>
        <fullName evidence="6">Lignostilbene-alpha,beta-dioxygenase</fullName>
    </submittedName>
</protein>
<dbReference type="GO" id="GO:0010436">
    <property type="term" value="F:carotenoid dioxygenase activity"/>
    <property type="evidence" value="ECO:0007669"/>
    <property type="project" value="TreeGrafter"/>
</dbReference>
<dbReference type="Pfam" id="PF03055">
    <property type="entry name" value="RPE65"/>
    <property type="match status" value="2"/>
</dbReference>
<evidence type="ECO:0000313" key="6">
    <source>
        <dbReference type="EMBL" id="HFM98044.1"/>
    </source>
</evidence>
<keyword evidence="2 5" id="KW-0479">Metal-binding</keyword>
<keyword evidence="6" id="KW-0223">Dioxygenase</keyword>
<evidence type="ECO:0000256" key="5">
    <source>
        <dbReference type="PIRSR" id="PIRSR604294-1"/>
    </source>
</evidence>
<keyword evidence="4 5" id="KW-0408">Iron</keyword>
<dbReference type="PANTHER" id="PTHR10543">
    <property type="entry name" value="BETA-CAROTENE DIOXYGENASE"/>
    <property type="match status" value="1"/>
</dbReference>
<comment type="cofactor">
    <cofactor evidence="5">
        <name>Fe(2+)</name>
        <dbReference type="ChEBI" id="CHEBI:29033"/>
    </cofactor>
    <text evidence="5">Binds 1 Fe(2+) ion per subunit.</text>
</comment>